<dbReference type="RefSeq" id="WP_331703297.1">
    <property type="nucleotide sequence ID" value="NZ_JAZHBO010000001.1"/>
</dbReference>
<dbReference type="Pfam" id="PF04357">
    <property type="entry name" value="TamB"/>
    <property type="match status" value="1"/>
</dbReference>
<reference evidence="7 8" key="1">
    <citation type="submission" date="2024-01" db="EMBL/GenBank/DDBJ databases">
        <title>Novel species of the genus Luteimonas isolated from rivers.</title>
        <authorList>
            <person name="Lu H."/>
        </authorList>
    </citation>
    <scope>NUCLEOTIDE SEQUENCE [LARGE SCALE GENOMIC DNA]</scope>
    <source>
        <strain evidence="7 8">FXH3W</strain>
    </source>
</reference>
<feature type="domain" description="Translocation and assembly module TamB C-terminal" evidence="6">
    <location>
        <begin position="950"/>
        <end position="1281"/>
    </location>
</feature>
<accession>A0ABU7UXR1</accession>
<dbReference type="EMBL" id="JAZHBO010000001">
    <property type="protein sequence ID" value="MEF2155205.1"/>
    <property type="molecule type" value="Genomic_DNA"/>
</dbReference>
<keyword evidence="4 5" id="KW-0472">Membrane</keyword>
<comment type="caution">
    <text evidence="7">The sequence shown here is derived from an EMBL/GenBank/DDBJ whole genome shotgun (WGS) entry which is preliminary data.</text>
</comment>
<gene>
    <name evidence="7" type="ORF">V3390_03025</name>
</gene>
<keyword evidence="3 5" id="KW-1133">Transmembrane helix</keyword>
<name>A0ABU7UXR1_9GAMM</name>
<organism evidence="7 8">
    <name type="scientific">Aquilutibacter rugosus</name>
    <dbReference type="NCBI Taxonomy" id="3115820"/>
    <lineage>
        <taxon>Bacteria</taxon>
        <taxon>Pseudomonadati</taxon>
        <taxon>Pseudomonadota</taxon>
        <taxon>Gammaproteobacteria</taxon>
        <taxon>Lysobacterales</taxon>
        <taxon>Lysobacteraceae</taxon>
        <taxon>Aquilutibacter</taxon>
    </lineage>
</organism>
<sequence length="1283" mass="136922">MATWRRGPKHDPNLTPEEREERIRELRDRRRRRMRWLAIRSAIGLGALLIAVAALLYWLLTTFGGRDVLLAQIVARLPADATLTWERAEGPAKGPLILYGVKFDYRNTHFTAKRVMLDPDLQPFLGRQMRMDRIEISDATLTVPKDDKPFELPSWPESLPQINPPLNVQFDSVDIRRLDVSQTNTHWATIRQANLSLAAKKGFLRIDNLRADTDRGLFKLDGEYEPADDYRMDIVGSAYMPNAAGAAPGHLGIAAKGDLSRMDIVARGAAPHPLFAAVKVVGKETPRWQLVANTKGFDLGAITGAAEGIPMVLDVAAGGYKGNADIRRGYFERGEIKVNVLPSKISLNEKVLTAKPLVVETLGGRATLNGTGDFSDPQNGKIDFLVNARNFKWGGGAGQPAVHADGDFRIAGTTGKWVAKGNAKLLRGAQRANVDFDGTGNTKSAHIRSLTARMPEGTLLARGDVAWDPKLSWKLDTQLRGFDPSYFAPGWKGSLQGIVATAGGVRADGGLNASFVAPSLGGTLRGRRLAGRATVVYRGAANANQIAQWSGDVNVTSGASHLIAKGVIGSQLNVDAQFNPVDLNDFLPSANGRLQGTLNLRGPLKTPNIKANLSGSNLRYGQWTAATLRANGELPWRGSNGVLHLEGTGLNVGMPLRSARIDARGALENLSFDGDGTGDFGAVALRGTAVRNGNAWSGGLNAFRLNPPKGAAWTLNAPTRWVWDGAAGGLTNACLSSSAGGSLCATGNWPRSGFNIAGRNLPLTLLLPYLPKRADGTSYDFHGLIDINGNVRPVAGSWRGTAHITSANGGIRLNAGDSRDTVFYNNLVLDGTFDPDGFNATLATRLNNQGDVRGQLKSGWSTISPMSGNIAVNTNDLTLLELFSPDIVDPRGSLNGNILLGGSMNSPRIGGNAVLSNFSFELPSLATAVTNGDLRLIGNADGTARLTGSARMGDGTLNVNGTFGWSNLNSPIVVNVTGKNLLISDTRDLYAVADPNVEVKIQPGQPMSVTGRIFVPDARIDLERLDRGYSASDDVVILDPADPEYKRGNPLDMNLEVALGDNVNLQGFGLKGVVDGSLRVRARPGREMTGTGRLNIDGTYTVYGQKLDITRGRLMWSGNSIASPSLDIRAQREVGNVTAGVDITGRATAPKATIWSNPATSQSEALAYLALGHSLSSASRSDIRQLNSASAALSAGGSLLASQLGARIGLDSAGVTDNRTLGSAVFGIGKYLSPRLYVSYGVSLLGTGQVLTLKYLIRQGISVEIEQSNIETKASANWRWERD</sequence>
<feature type="transmembrane region" description="Helical" evidence="5">
    <location>
        <begin position="37"/>
        <end position="60"/>
    </location>
</feature>
<comment type="subcellular location">
    <subcellularLocation>
        <location evidence="1">Membrane</location>
        <topology evidence="1">Single-pass membrane protein</topology>
    </subcellularLocation>
</comment>
<evidence type="ECO:0000256" key="3">
    <source>
        <dbReference type="ARBA" id="ARBA00022989"/>
    </source>
</evidence>
<protein>
    <submittedName>
        <fullName evidence="7">Translocation/assembly module TamB domain-containing protein</fullName>
    </submittedName>
</protein>
<evidence type="ECO:0000259" key="6">
    <source>
        <dbReference type="Pfam" id="PF04357"/>
    </source>
</evidence>
<dbReference type="PANTHER" id="PTHR36985:SF1">
    <property type="entry name" value="TRANSLOCATION AND ASSEMBLY MODULE SUBUNIT TAMB"/>
    <property type="match status" value="1"/>
</dbReference>
<evidence type="ECO:0000313" key="7">
    <source>
        <dbReference type="EMBL" id="MEF2155205.1"/>
    </source>
</evidence>
<evidence type="ECO:0000256" key="1">
    <source>
        <dbReference type="ARBA" id="ARBA00004167"/>
    </source>
</evidence>
<evidence type="ECO:0000256" key="4">
    <source>
        <dbReference type="ARBA" id="ARBA00023136"/>
    </source>
</evidence>
<evidence type="ECO:0000256" key="2">
    <source>
        <dbReference type="ARBA" id="ARBA00022692"/>
    </source>
</evidence>
<dbReference type="Proteomes" id="UP001356170">
    <property type="component" value="Unassembled WGS sequence"/>
</dbReference>
<evidence type="ECO:0000313" key="8">
    <source>
        <dbReference type="Proteomes" id="UP001356170"/>
    </source>
</evidence>
<dbReference type="PANTHER" id="PTHR36985">
    <property type="entry name" value="TRANSLOCATION AND ASSEMBLY MODULE SUBUNIT TAMB"/>
    <property type="match status" value="1"/>
</dbReference>
<proteinExistence type="predicted"/>
<evidence type="ECO:0000256" key="5">
    <source>
        <dbReference type="SAM" id="Phobius"/>
    </source>
</evidence>
<dbReference type="InterPro" id="IPR007452">
    <property type="entry name" value="TamB_C"/>
</dbReference>
<keyword evidence="2 5" id="KW-0812">Transmembrane</keyword>
<keyword evidence="8" id="KW-1185">Reference proteome</keyword>